<dbReference type="SUPFAM" id="SSF56801">
    <property type="entry name" value="Acetyl-CoA synthetase-like"/>
    <property type="match status" value="1"/>
</dbReference>
<dbReference type="PROSITE" id="PS50075">
    <property type="entry name" value="CARRIER"/>
    <property type="match status" value="1"/>
</dbReference>
<dbReference type="InterPro" id="IPR010071">
    <property type="entry name" value="AA_adenyl_dom"/>
</dbReference>
<comment type="caution">
    <text evidence="4">The sequence shown here is derived from an EMBL/GenBank/DDBJ whole genome shotgun (WGS) entry which is preliminary data.</text>
</comment>
<accession>A0ABP9EE58</accession>
<dbReference type="SMART" id="SM00923">
    <property type="entry name" value="MbtH"/>
    <property type="match status" value="1"/>
</dbReference>
<dbReference type="SUPFAM" id="SSF160582">
    <property type="entry name" value="MbtH-like"/>
    <property type="match status" value="1"/>
</dbReference>
<dbReference type="InterPro" id="IPR038020">
    <property type="entry name" value="MbtH-like_sf"/>
</dbReference>
<proteinExistence type="predicted"/>
<dbReference type="InterPro" id="IPR010080">
    <property type="entry name" value="Thioester_reductase-like_dom"/>
</dbReference>
<evidence type="ECO:0000259" key="3">
    <source>
        <dbReference type="PROSITE" id="PS50075"/>
    </source>
</evidence>
<dbReference type="InterPro" id="IPR000873">
    <property type="entry name" value="AMP-dep_synth/lig_dom"/>
</dbReference>
<dbReference type="PROSITE" id="PS00012">
    <property type="entry name" value="PHOSPHOPANTETHEINE"/>
    <property type="match status" value="1"/>
</dbReference>
<dbReference type="Pfam" id="PF13193">
    <property type="entry name" value="AMP-binding_C"/>
    <property type="match status" value="1"/>
</dbReference>
<dbReference type="InterPro" id="IPR006162">
    <property type="entry name" value="Ppantetheine_attach_site"/>
</dbReference>
<dbReference type="InterPro" id="IPR036736">
    <property type="entry name" value="ACP-like_sf"/>
</dbReference>
<dbReference type="SUPFAM" id="SSF51735">
    <property type="entry name" value="NAD(P)-binding Rossmann-fold domains"/>
    <property type="match status" value="1"/>
</dbReference>
<name>A0ABP9EE58_9ACTN</name>
<dbReference type="Gene3D" id="3.90.820.10">
    <property type="entry name" value="Structural Genomics, Unknown Function 30-nov-00 1gh9 Mol_id"/>
    <property type="match status" value="1"/>
</dbReference>
<keyword evidence="5" id="KW-1185">Reference proteome</keyword>
<keyword evidence="1" id="KW-0596">Phosphopantetheine</keyword>
<feature type="domain" description="Carrier" evidence="3">
    <location>
        <begin position="550"/>
        <end position="630"/>
    </location>
</feature>
<dbReference type="CDD" id="cd05930">
    <property type="entry name" value="A_NRPS"/>
    <property type="match status" value="1"/>
</dbReference>
<dbReference type="Pfam" id="PF07993">
    <property type="entry name" value="NAD_binding_4"/>
    <property type="match status" value="1"/>
</dbReference>
<dbReference type="EMBL" id="BAABIS010000001">
    <property type="protein sequence ID" value="GAA4876371.1"/>
    <property type="molecule type" value="Genomic_DNA"/>
</dbReference>
<dbReference type="PANTHER" id="PTHR44845:SF6">
    <property type="entry name" value="BETA-ALANINE-ACTIVATING ENZYME"/>
    <property type="match status" value="1"/>
</dbReference>
<evidence type="ECO:0000313" key="5">
    <source>
        <dbReference type="Proteomes" id="UP001501752"/>
    </source>
</evidence>
<dbReference type="Pfam" id="PF00550">
    <property type="entry name" value="PP-binding"/>
    <property type="match status" value="1"/>
</dbReference>
<evidence type="ECO:0000256" key="1">
    <source>
        <dbReference type="ARBA" id="ARBA00022450"/>
    </source>
</evidence>
<dbReference type="InterPro" id="IPR020845">
    <property type="entry name" value="AMP-binding_CS"/>
</dbReference>
<dbReference type="PROSITE" id="PS00455">
    <property type="entry name" value="AMP_BINDING"/>
    <property type="match status" value="1"/>
</dbReference>
<dbReference type="InterPro" id="IPR036291">
    <property type="entry name" value="NAD(P)-bd_dom_sf"/>
</dbReference>
<organism evidence="4 5">
    <name type="scientific">Kitasatospora terrestris</name>
    <dbReference type="NCBI Taxonomy" id="258051"/>
    <lineage>
        <taxon>Bacteria</taxon>
        <taxon>Bacillati</taxon>
        <taxon>Actinomycetota</taxon>
        <taxon>Actinomycetes</taxon>
        <taxon>Kitasatosporales</taxon>
        <taxon>Streptomycetaceae</taxon>
        <taxon>Kitasatospora</taxon>
    </lineage>
</organism>
<dbReference type="InterPro" id="IPR009081">
    <property type="entry name" value="PP-bd_ACP"/>
</dbReference>
<dbReference type="InterPro" id="IPR013120">
    <property type="entry name" value="FAR_NAD-bd"/>
</dbReference>
<gene>
    <name evidence="4" type="ORF">GCM10023235_65010</name>
</gene>
<dbReference type="Gene3D" id="3.30.300.30">
    <property type="match status" value="1"/>
</dbReference>
<dbReference type="InterPro" id="IPR025110">
    <property type="entry name" value="AMP-bd_C"/>
</dbReference>
<dbReference type="PANTHER" id="PTHR44845">
    <property type="entry name" value="CARRIER DOMAIN-CONTAINING PROTEIN"/>
    <property type="match status" value="1"/>
</dbReference>
<dbReference type="Gene3D" id="3.40.50.12780">
    <property type="entry name" value="N-terminal domain of ligase-like"/>
    <property type="match status" value="1"/>
</dbReference>
<protein>
    <recommendedName>
        <fullName evidence="3">Carrier domain-containing protein</fullName>
    </recommendedName>
</protein>
<keyword evidence="2" id="KW-0597">Phosphoprotein</keyword>
<dbReference type="CDD" id="cd05235">
    <property type="entry name" value="SDR_e1"/>
    <property type="match status" value="1"/>
</dbReference>
<dbReference type="InterPro" id="IPR005153">
    <property type="entry name" value="MbtH-like_dom"/>
</dbReference>
<evidence type="ECO:0000313" key="4">
    <source>
        <dbReference type="EMBL" id="GAA4876371.1"/>
    </source>
</evidence>
<dbReference type="NCBIfam" id="TIGR01746">
    <property type="entry name" value="Thioester-redct"/>
    <property type="match status" value="1"/>
</dbReference>
<dbReference type="Pfam" id="PF03621">
    <property type="entry name" value="MbtH"/>
    <property type="match status" value="1"/>
</dbReference>
<dbReference type="Pfam" id="PF00501">
    <property type="entry name" value="AMP-binding"/>
    <property type="match status" value="1"/>
</dbReference>
<dbReference type="Proteomes" id="UP001501752">
    <property type="component" value="Unassembled WGS sequence"/>
</dbReference>
<dbReference type="Gene3D" id="3.40.50.720">
    <property type="entry name" value="NAD(P)-binding Rossmann-like Domain"/>
    <property type="match status" value="1"/>
</dbReference>
<dbReference type="InterPro" id="IPR042099">
    <property type="entry name" value="ANL_N_sf"/>
</dbReference>
<dbReference type="InterPro" id="IPR045851">
    <property type="entry name" value="AMP-bd_C_sf"/>
</dbReference>
<evidence type="ECO:0000256" key="2">
    <source>
        <dbReference type="ARBA" id="ARBA00022553"/>
    </source>
</evidence>
<reference evidence="5" key="1">
    <citation type="journal article" date="2019" name="Int. J. Syst. Evol. Microbiol.">
        <title>The Global Catalogue of Microorganisms (GCM) 10K type strain sequencing project: providing services to taxonomists for standard genome sequencing and annotation.</title>
        <authorList>
            <consortium name="The Broad Institute Genomics Platform"/>
            <consortium name="The Broad Institute Genome Sequencing Center for Infectious Disease"/>
            <person name="Wu L."/>
            <person name="Ma J."/>
        </authorList>
    </citation>
    <scope>NUCLEOTIDE SEQUENCE [LARGE SCALE GENOMIC DNA]</scope>
    <source>
        <strain evidence="5">JCM 13006</strain>
    </source>
</reference>
<dbReference type="NCBIfam" id="TIGR01733">
    <property type="entry name" value="AA-adenyl-dom"/>
    <property type="match status" value="1"/>
</dbReference>
<sequence>MVSNDEGSYAIWPDALPVPAGWTREWGPGGRDGCRDAVARLAAGTRLHGVRPDLRGGYGPTVPALFRRQAQRTPDAPALLSEGRRIDYRELDERSDRLAAGLRRRGAAAETVVAVRLERSVPLVVALLGVLKAGAAFLPLDPDHPPQRLRQLTADAEAVLVLADPNAVEELSCDGPVPADPLPEDLAYLIYTSGTTGTPKGVPVNHRAFALTLTRVAEAYELSPADRVLQLGALGFDTALEQIFAPLLSGSTLVLGGRHTWAPIELAHRIPELGITVADLTPTYWHRLLDLLPEDAHGADWLRLLIVGGETVHAEDCRTALRRQPHTRRINAYGLTETAITSTLCELHDELVGGLGHAPVPVGRPLLGTYVHVLDGELNPVPPGRKGEVYLGGAALARGYWKNPVLTAERFLPDPYAGRPGERMYRTGDTGRWRPDGNLELLGRIDDQVKIRGFRVDPAEIEAVLTAHPAVGQARVIATDGAGAGRALTAYYTGTATPAAELRTFLAGHLPDPLVPAAYVAVDGMPLTPGGKIDNRRLAEIARPAARPGNGSAAAEHGLAYLWAQLLGVDEVASEDDFFQLGGNSLLAMEMLARARIMFGLGVDRVRELTRALLSDPTLGSFTVAVHAARTGHAADPGTDAVDFTAEAELGVPVRRTDGGPNWADPAELLLTGATGFCGAHLLHTLLATTDARIHCLVRAADPEHALERLRAAHQHFLHRDLHAPDRVVPLVGDLAEPLLGLPRAVFEDLAGRLDTVHHLGGQVNFLYPYRQLRAANVGGTREIVRLAGHSRGIPVHYLSSMAVLAGHGAAGQRHVDETTPLDHPDLLSVGYVESKWVAEALLHNAARAGLPVAIHRVNDVTGDLATGTMNPGTELCALIRYFADSGTVPDVDLPLDFVPADTFTRALAHLATHAPADGRVHHLTNPNPADLPRLADRLRAHGRPVSELAYGDWVEQLVAFAADHPEHPITPFAPLFVDRCAGPTRLTISEMYFRPTFPQFSRTNAEKGLAGSGIEFPPVDTELLDFYLDRMTTNGQLDPVP</sequence>
<dbReference type="SUPFAM" id="SSF47336">
    <property type="entry name" value="ACP-like"/>
    <property type="match status" value="1"/>
</dbReference>
<dbReference type="Gene3D" id="1.10.1200.10">
    <property type="entry name" value="ACP-like"/>
    <property type="match status" value="1"/>
</dbReference>